<evidence type="ECO:0000313" key="15">
    <source>
        <dbReference type="Proteomes" id="UP000245768"/>
    </source>
</evidence>
<dbReference type="EMBL" id="KZ819635">
    <property type="protein sequence ID" value="PWN91757.1"/>
    <property type="molecule type" value="Genomic_DNA"/>
</dbReference>
<evidence type="ECO:0000256" key="1">
    <source>
        <dbReference type="ARBA" id="ARBA00004141"/>
    </source>
</evidence>
<feature type="signal peptide" evidence="9">
    <location>
        <begin position="1"/>
        <end position="29"/>
    </location>
</feature>
<keyword evidence="4 8" id="KW-0812">Transmembrane</keyword>
<keyword evidence="6 8" id="KW-0472">Membrane</keyword>
<dbReference type="InterPro" id="IPR022257">
    <property type="entry name" value="PHM7_ext"/>
</dbReference>
<evidence type="ECO:0000259" key="12">
    <source>
        <dbReference type="Pfam" id="PF13967"/>
    </source>
</evidence>
<name>A0A316YQV2_9BASI</name>
<evidence type="ECO:0000256" key="8">
    <source>
        <dbReference type="SAM" id="Phobius"/>
    </source>
</evidence>
<evidence type="ECO:0000256" key="5">
    <source>
        <dbReference type="ARBA" id="ARBA00022989"/>
    </source>
</evidence>
<organism evidence="14 15">
    <name type="scientific">Acaromyces ingoldii</name>
    <dbReference type="NCBI Taxonomy" id="215250"/>
    <lineage>
        <taxon>Eukaryota</taxon>
        <taxon>Fungi</taxon>
        <taxon>Dikarya</taxon>
        <taxon>Basidiomycota</taxon>
        <taxon>Ustilaginomycotina</taxon>
        <taxon>Exobasidiomycetes</taxon>
        <taxon>Exobasidiales</taxon>
        <taxon>Cryptobasidiaceae</taxon>
        <taxon>Acaromyces</taxon>
    </lineage>
</organism>
<evidence type="ECO:0000256" key="6">
    <source>
        <dbReference type="ARBA" id="ARBA00023136"/>
    </source>
</evidence>
<dbReference type="RefSeq" id="XP_025378955.1">
    <property type="nucleotide sequence ID" value="XM_025523461.1"/>
</dbReference>
<feature type="domain" description="CSC1/OSCA1-like cytosolic" evidence="13">
    <location>
        <begin position="216"/>
        <end position="409"/>
    </location>
</feature>
<evidence type="ECO:0000259" key="11">
    <source>
        <dbReference type="Pfam" id="PF12621"/>
    </source>
</evidence>
<dbReference type="InterPro" id="IPR027815">
    <property type="entry name" value="CSC1/OSCA1-like_cyt"/>
</dbReference>
<feature type="transmembrane region" description="Helical" evidence="8">
    <location>
        <begin position="642"/>
        <end position="663"/>
    </location>
</feature>
<feature type="compositionally biased region" description="Basic and acidic residues" evidence="7">
    <location>
        <begin position="759"/>
        <end position="778"/>
    </location>
</feature>
<evidence type="ECO:0000256" key="2">
    <source>
        <dbReference type="ARBA" id="ARBA00007779"/>
    </source>
</evidence>
<keyword evidence="3" id="KW-0813">Transport</keyword>
<dbReference type="GO" id="GO:0005227">
    <property type="term" value="F:calcium-activated cation channel activity"/>
    <property type="evidence" value="ECO:0007669"/>
    <property type="project" value="InterPro"/>
</dbReference>
<feature type="chain" id="PRO_5016445027" evidence="9">
    <location>
        <begin position="30"/>
        <end position="883"/>
    </location>
</feature>
<feature type="region of interest" description="Disordered" evidence="7">
    <location>
        <begin position="753"/>
        <end position="798"/>
    </location>
</feature>
<reference evidence="14 15" key="1">
    <citation type="journal article" date="2018" name="Mol. Biol. Evol.">
        <title>Broad Genomic Sampling Reveals a Smut Pathogenic Ancestry of the Fungal Clade Ustilaginomycotina.</title>
        <authorList>
            <person name="Kijpornyongpan T."/>
            <person name="Mondo S.J."/>
            <person name="Barry K."/>
            <person name="Sandor L."/>
            <person name="Lee J."/>
            <person name="Lipzen A."/>
            <person name="Pangilinan J."/>
            <person name="LaButti K."/>
            <person name="Hainaut M."/>
            <person name="Henrissat B."/>
            <person name="Grigoriev I.V."/>
            <person name="Spatafora J.W."/>
            <person name="Aime M.C."/>
        </authorList>
    </citation>
    <scope>NUCLEOTIDE SEQUENCE [LARGE SCALE GENOMIC DNA]</scope>
    <source>
        <strain evidence="14 15">MCA 4198</strain>
    </source>
</reference>
<feature type="transmembrane region" description="Helical" evidence="8">
    <location>
        <begin position="465"/>
        <end position="492"/>
    </location>
</feature>
<dbReference type="AlphaFoldDB" id="A0A316YQV2"/>
<feature type="transmembrane region" description="Helical" evidence="8">
    <location>
        <begin position="711"/>
        <end position="731"/>
    </location>
</feature>
<sequence length="883" mass="98237">MAAPRQSTIARWPLVATMAVSLLPPMARAQSTDVTSNSTSTVISSLILNLIIFAVEIVAFLILRPRFRKVYRPKTYLGKKSERTQALPDSLFGWIPQYIRTPSIEIMHKNGLDAYQFVAFLEMMLWMFVPTFIFTWIFLLPLYGANSTVNNKGFNMFTYGNVGALQNEQYRLIGVLFANWIIILWFIYVMRRFTSAFVKHRQEFLLSPQHAATAQARTILITGIPNNYLSEKKLSQMYGYFPGGIAKIWLNRELGELPQLTEDRAKWTNKLEGAQNKLIKIAAKKVKKGKVEGVSTDKDVELNLDVADKYVTKKERPTHKLGAMGCFGEKVETIPWCQEEITRLTKEIDSKRGDAATDYETYKPASAAFILFNTQIAAHMAVKAHAHHEPYRMATRYVEAHPLDVIWPNLTLNPYAVKIRTAIGWAITIAIVIFWTVITGFVGIVSNVQGLSTKVSWLSWLNKIGSVPVGIIQGVLPTVLLAVLNILLVMFLRFLGRASGIPTRTGVELSLFDRMAIFQLIQNFLILTIISGVSSGIDQIVPIITHPDQLPQLLAQKIPLASTFFLSYIALQGLTGAASGFLQIAPLVIYYIKKALLSSTPRKVWHIDNDMSSVAWGTLFASTTLLTAIAIGYMILAPIVSGFAMVAFFLLWLMYKYSFLYVYDMSGASETAGLFFPKAITFTFAAMYLEMVIMAILFFLSQDNTGSQSAIPEGAFMIVLIVIVIGFQYLFNDSYKSLYTALPLSLVPADTVQQPYSDRTPEGGDKKTLLGSEDRVDKGASSMVGTNGKPAPAYGHQTDATLSVEQTANEHDDEEDPMEAFTAPALKDQQRDIWIANDSWGIGRAQNESNKQHGLRSTVRDTAVDAKGNFTTDATVPPGETLL</sequence>
<feature type="domain" description="10TM putative phosphate transporter extracellular tail" evidence="11">
    <location>
        <begin position="807"/>
        <end position="877"/>
    </location>
</feature>
<feature type="transmembrane region" description="Helical" evidence="8">
    <location>
        <begin position="39"/>
        <end position="63"/>
    </location>
</feature>
<evidence type="ECO:0000259" key="10">
    <source>
        <dbReference type="Pfam" id="PF02714"/>
    </source>
</evidence>
<dbReference type="FunCoup" id="A0A316YQV2">
    <property type="interactions" value="56"/>
</dbReference>
<feature type="transmembrane region" description="Helical" evidence="8">
    <location>
        <begin position="117"/>
        <end position="139"/>
    </location>
</feature>
<comment type="subcellular location">
    <subcellularLocation>
        <location evidence="1">Membrane</location>
        <topology evidence="1">Multi-pass membrane protein</topology>
    </subcellularLocation>
</comment>
<feature type="transmembrane region" description="Helical" evidence="8">
    <location>
        <begin position="565"/>
        <end position="592"/>
    </location>
</feature>
<feature type="domain" description="CSC1/OSCA1-like N-terminal transmembrane" evidence="12">
    <location>
        <begin position="42"/>
        <end position="190"/>
    </location>
</feature>
<dbReference type="InterPro" id="IPR045122">
    <property type="entry name" value="Csc1-like"/>
</dbReference>
<dbReference type="Pfam" id="PF14703">
    <property type="entry name" value="PHM7_cyt"/>
    <property type="match status" value="1"/>
</dbReference>
<dbReference type="InParanoid" id="A0A316YQV2"/>
<feature type="domain" description="CSC1/OSCA1-like 7TM region" evidence="10">
    <location>
        <begin position="420"/>
        <end position="698"/>
    </location>
</feature>
<dbReference type="OrthoDB" id="1076608at2759"/>
<feature type="transmembrane region" description="Helical" evidence="8">
    <location>
        <begin position="524"/>
        <end position="545"/>
    </location>
</feature>
<evidence type="ECO:0000313" key="14">
    <source>
        <dbReference type="EMBL" id="PWN91757.1"/>
    </source>
</evidence>
<feature type="transmembrane region" description="Helical" evidence="8">
    <location>
        <begin position="170"/>
        <end position="190"/>
    </location>
</feature>
<dbReference type="GeneID" id="37045377"/>
<feature type="transmembrane region" description="Helical" evidence="8">
    <location>
        <begin position="422"/>
        <end position="445"/>
    </location>
</feature>
<evidence type="ECO:0000256" key="9">
    <source>
        <dbReference type="SAM" id="SignalP"/>
    </source>
</evidence>
<dbReference type="PANTHER" id="PTHR13018">
    <property type="entry name" value="PROBABLE MEMBRANE PROTEIN DUF221-RELATED"/>
    <property type="match status" value="1"/>
</dbReference>
<protein>
    <submittedName>
        <fullName evidence="14">DUF221-domain-containing protein</fullName>
    </submittedName>
</protein>
<evidence type="ECO:0000256" key="7">
    <source>
        <dbReference type="SAM" id="MobiDB-lite"/>
    </source>
</evidence>
<comment type="similarity">
    <text evidence="2">Belongs to the CSC1 (TC 1.A.17) family.</text>
</comment>
<dbReference type="GO" id="GO:0005886">
    <property type="term" value="C:plasma membrane"/>
    <property type="evidence" value="ECO:0007669"/>
    <property type="project" value="TreeGrafter"/>
</dbReference>
<keyword evidence="5 8" id="KW-1133">Transmembrane helix</keyword>
<keyword evidence="9" id="KW-0732">Signal</keyword>
<dbReference type="InterPro" id="IPR003864">
    <property type="entry name" value="CSC1/OSCA1-like_7TM"/>
</dbReference>
<dbReference type="STRING" id="215250.A0A316YQV2"/>
<accession>A0A316YQV2</accession>
<dbReference type="InterPro" id="IPR032880">
    <property type="entry name" value="CSC1/OSCA1-like_N"/>
</dbReference>
<gene>
    <name evidence="14" type="ORF">FA10DRAFT_278495</name>
</gene>
<feature type="transmembrane region" description="Helical" evidence="8">
    <location>
        <begin position="675"/>
        <end position="699"/>
    </location>
</feature>
<dbReference type="Proteomes" id="UP000245768">
    <property type="component" value="Unassembled WGS sequence"/>
</dbReference>
<dbReference type="Pfam" id="PF02714">
    <property type="entry name" value="RSN1_7TM"/>
    <property type="match status" value="1"/>
</dbReference>
<proteinExistence type="inferred from homology"/>
<evidence type="ECO:0000256" key="3">
    <source>
        <dbReference type="ARBA" id="ARBA00022448"/>
    </source>
</evidence>
<evidence type="ECO:0000256" key="4">
    <source>
        <dbReference type="ARBA" id="ARBA00022692"/>
    </source>
</evidence>
<keyword evidence="15" id="KW-1185">Reference proteome</keyword>
<dbReference type="Pfam" id="PF12621">
    <property type="entry name" value="PHM7_ext"/>
    <property type="match status" value="1"/>
</dbReference>
<evidence type="ECO:0000259" key="13">
    <source>
        <dbReference type="Pfam" id="PF14703"/>
    </source>
</evidence>
<feature type="transmembrane region" description="Helical" evidence="8">
    <location>
        <begin position="613"/>
        <end position="636"/>
    </location>
</feature>
<dbReference type="Pfam" id="PF13967">
    <property type="entry name" value="RSN1_TM"/>
    <property type="match status" value="1"/>
</dbReference>
<dbReference type="PANTHER" id="PTHR13018:SF143">
    <property type="entry name" value="CSC1_OSCA1-LIKE 7TM REGION DOMAIN-CONTAINING PROTEIN"/>
    <property type="match status" value="1"/>
</dbReference>